<accession>A0A1H5ZAQ6</accession>
<reference evidence="4" key="1">
    <citation type="submission" date="2016-10" db="EMBL/GenBank/DDBJ databases">
        <authorList>
            <person name="Varghese N."/>
            <person name="Submissions S."/>
        </authorList>
    </citation>
    <scope>NUCLEOTIDE SEQUENCE [LARGE SCALE GENOMIC DNA]</scope>
    <source>
        <strain evidence="4">DSM 23413</strain>
    </source>
</reference>
<dbReference type="Pfam" id="PF04233">
    <property type="entry name" value="Phage_Mu_F"/>
    <property type="match status" value="1"/>
</dbReference>
<dbReference type="AlphaFoldDB" id="A0A1H5ZAQ6"/>
<name>A0A1H5ZAQ6_9RHOB</name>
<dbReference type="InterPro" id="IPR041436">
    <property type="entry name" value="RNAse_A_bac"/>
</dbReference>
<evidence type="ECO:0000259" key="2">
    <source>
        <dbReference type="Pfam" id="PF18431"/>
    </source>
</evidence>
<sequence length="352" mass="39772">MQQSFREFLRHGGNGQFILTAHKGTVYGYRAHISVKFLVPGHSELRADFAAELDRVIANNARMLLNALTPPDSVPWVTETDLRDVSDAKEEALRQWDERLTAIYAQYQTHPQRLRPLRASMEERLLRAFAGLINQLRQQDLGIERYIWRSQDDARVRASHSEYDDHVFRWDEPTEGGHPGQAHNCRCYAEPIRPGDPSAVTFVDYVPTGEGYPLQDLAEHEAKGGHTIKLHVGKSEAFLIGMVTVPQAQSLFYTVYRWRHGSFSSLAAAERLTNANLSRNADVVNAVATGRVEDAFITSTFSSVTGQEAYRLTRRASSPIRLRTTYGVGTYIRHAPDMPNGFIIITSYPRNE</sequence>
<evidence type="ECO:0000313" key="4">
    <source>
        <dbReference type="Proteomes" id="UP000236742"/>
    </source>
</evidence>
<feature type="domain" description="Bacterial CdiA-CT RNAse A" evidence="2">
    <location>
        <begin position="225"/>
        <end position="349"/>
    </location>
</feature>
<dbReference type="Proteomes" id="UP000236742">
    <property type="component" value="Unassembled WGS sequence"/>
</dbReference>
<protein>
    <submittedName>
        <fullName evidence="3">Phage putative head morphogenesis protein, SPP1 gp7 family</fullName>
    </submittedName>
</protein>
<proteinExistence type="predicted"/>
<gene>
    <name evidence="3" type="ORF">SAMN05421751_13210</name>
</gene>
<organism evidence="3 4">
    <name type="scientific">Jhaorihella thermophila</name>
    <dbReference type="NCBI Taxonomy" id="488547"/>
    <lineage>
        <taxon>Bacteria</taxon>
        <taxon>Pseudomonadati</taxon>
        <taxon>Pseudomonadota</taxon>
        <taxon>Alphaproteobacteria</taxon>
        <taxon>Rhodobacterales</taxon>
        <taxon>Paracoccaceae</taxon>
        <taxon>Jhaorihella</taxon>
    </lineage>
</organism>
<dbReference type="Pfam" id="PF18431">
    <property type="entry name" value="RNAse_A_bac"/>
    <property type="match status" value="1"/>
</dbReference>
<dbReference type="RefSeq" id="WP_104009370.1">
    <property type="nucleotide sequence ID" value="NZ_FNVD01000032.1"/>
</dbReference>
<dbReference type="EMBL" id="FNVD01000032">
    <property type="protein sequence ID" value="SEG32825.1"/>
    <property type="molecule type" value="Genomic_DNA"/>
</dbReference>
<feature type="domain" description="Phage head morphogenesis" evidence="1">
    <location>
        <begin position="118"/>
        <end position="188"/>
    </location>
</feature>
<dbReference type="OrthoDB" id="4446543at2"/>
<evidence type="ECO:0000313" key="3">
    <source>
        <dbReference type="EMBL" id="SEG32825.1"/>
    </source>
</evidence>
<keyword evidence="4" id="KW-1185">Reference proteome</keyword>
<evidence type="ECO:0000259" key="1">
    <source>
        <dbReference type="Pfam" id="PF04233"/>
    </source>
</evidence>
<dbReference type="InterPro" id="IPR006528">
    <property type="entry name" value="Phage_head_morphogenesis_dom"/>
</dbReference>